<feature type="domain" description="BCS1 N-terminal" evidence="15">
    <location>
        <begin position="65"/>
        <end position="243"/>
    </location>
</feature>
<feature type="domain" description="AAA+ ATPase" evidence="14">
    <location>
        <begin position="274"/>
        <end position="406"/>
    </location>
</feature>
<dbReference type="OrthoDB" id="10251412at2759"/>
<dbReference type="HOGENOM" id="CLU_010189_6_2_1"/>
<evidence type="ECO:0000256" key="1">
    <source>
        <dbReference type="ARBA" id="ARBA00004434"/>
    </source>
</evidence>
<evidence type="ECO:0000259" key="15">
    <source>
        <dbReference type="SMART" id="SM01024"/>
    </source>
</evidence>
<dbReference type="OMA" id="WMTLYQR"/>
<evidence type="ECO:0000256" key="8">
    <source>
        <dbReference type="ARBA" id="ARBA00022989"/>
    </source>
</evidence>
<dbReference type="InterPro" id="IPR014851">
    <property type="entry name" value="BCS1_N"/>
</dbReference>
<dbReference type="FunFam" id="3.40.50.300:FF:000768">
    <property type="entry name" value="Probable mitochondrial chaperone bcs1"/>
    <property type="match status" value="1"/>
</dbReference>
<evidence type="ECO:0000313" key="17">
    <source>
        <dbReference type="Proteomes" id="UP000009131"/>
    </source>
</evidence>
<dbReference type="RefSeq" id="XP_014564778.1">
    <property type="nucleotide sequence ID" value="XM_014709292.1"/>
</dbReference>
<dbReference type="InterPro" id="IPR027417">
    <property type="entry name" value="P-loop_NTPase"/>
</dbReference>
<dbReference type="Proteomes" id="UP000009131">
    <property type="component" value="Unassembled WGS sequence"/>
</dbReference>
<accession>G7DWQ1</accession>
<evidence type="ECO:0000256" key="2">
    <source>
        <dbReference type="ARBA" id="ARBA00007448"/>
    </source>
</evidence>
<keyword evidence="6" id="KW-0378">Hydrolase</keyword>
<reference evidence="16 17" key="1">
    <citation type="journal article" date="2011" name="J. Gen. Appl. Microbiol.">
        <title>Draft genome sequencing of the enigmatic basidiomycete Mixia osmundae.</title>
        <authorList>
            <person name="Nishida H."/>
            <person name="Nagatsuka Y."/>
            <person name="Sugiyama J."/>
        </authorList>
    </citation>
    <scope>NUCLEOTIDE SEQUENCE [LARGE SCALE GENOMIC DNA]</scope>
    <source>
        <strain evidence="17">CBS 9802 / IAM 14324 / JCM 22182 / KY 12970</strain>
    </source>
</reference>
<gene>
    <name evidence="16" type="primary">Mo01653</name>
    <name evidence="16" type="ORF">E5Q_01653</name>
</gene>
<dbReference type="Gene3D" id="3.40.50.300">
    <property type="entry name" value="P-loop containing nucleotide triphosphate hydrolases"/>
    <property type="match status" value="1"/>
</dbReference>
<dbReference type="EMBL" id="BABT02000054">
    <property type="protein sequence ID" value="GAA94998.1"/>
    <property type="molecule type" value="Genomic_DNA"/>
</dbReference>
<dbReference type="InterPro" id="IPR057495">
    <property type="entry name" value="AAA_lid_BCS1"/>
</dbReference>
<dbReference type="GO" id="GO:0016887">
    <property type="term" value="F:ATP hydrolysis activity"/>
    <property type="evidence" value="ECO:0007669"/>
    <property type="project" value="InterPro"/>
</dbReference>
<evidence type="ECO:0000259" key="14">
    <source>
        <dbReference type="SMART" id="SM00382"/>
    </source>
</evidence>
<evidence type="ECO:0000256" key="9">
    <source>
        <dbReference type="ARBA" id="ARBA00023128"/>
    </source>
</evidence>
<name>G7DWQ1_MIXOS</name>
<evidence type="ECO:0000256" key="12">
    <source>
        <dbReference type="RuleBase" id="RU003651"/>
    </source>
</evidence>
<keyword evidence="10" id="KW-0472">Membrane</keyword>
<dbReference type="Pfam" id="PF00004">
    <property type="entry name" value="AAA"/>
    <property type="match status" value="1"/>
</dbReference>
<dbReference type="FunCoup" id="G7DWQ1">
    <property type="interactions" value="131"/>
</dbReference>
<dbReference type="eggNOG" id="KOG0743">
    <property type="taxonomic scope" value="Eukaryota"/>
</dbReference>
<dbReference type="InterPro" id="IPR050747">
    <property type="entry name" value="Mitochondrial_chaperone_BCS1"/>
</dbReference>
<reference evidence="16 17" key="2">
    <citation type="journal article" date="2012" name="Open Biol.">
        <title>Characteristics of nucleosomes and linker DNA regions on the genome of the basidiomycete Mixia osmundae revealed by mono- and dinucleosome mapping.</title>
        <authorList>
            <person name="Nishida H."/>
            <person name="Kondo S."/>
            <person name="Matsumoto T."/>
            <person name="Suzuki Y."/>
            <person name="Yoshikawa H."/>
            <person name="Taylor T.D."/>
            <person name="Sugiyama J."/>
        </authorList>
    </citation>
    <scope>NUCLEOTIDE SEQUENCE [LARGE SCALE GENOMIC DNA]</scope>
    <source>
        <strain evidence="17">CBS 9802 / IAM 14324 / JCM 22182 / KY 12970</strain>
    </source>
</reference>
<dbReference type="GO" id="GO:0005743">
    <property type="term" value="C:mitochondrial inner membrane"/>
    <property type="evidence" value="ECO:0007669"/>
    <property type="project" value="UniProtKB-SubCell"/>
</dbReference>
<organism evidence="16 17">
    <name type="scientific">Mixia osmundae (strain CBS 9802 / IAM 14324 / JCM 22182 / KY 12970)</name>
    <dbReference type="NCBI Taxonomy" id="764103"/>
    <lineage>
        <taxon>Eukaryota</taxon>
        <taxon>Fungi</taxon>
        <taxon>Dikarya</taxon>
        <taxon>Basidiomycota</taxon>
        <taxon>Pucciniomycotina</taxon>
        <taxon>Mixiomycetes</taxon>
        <taxon>Mixiales</taxon>
        <taxon>Mixiaceae</taxon>
        <taxon>Mixia</taxon>
    </lineage>
</organism>
<protein>
    <recommendedName>
        <fullName evidence="18">AAA+ ATPase domain-containing protein</fullName>
    </recommendedName>
</protein>
<dbReference type="InParanoid" id="G7DWQ1"/>
<dbReference type="CDD" id="cd19510">
    <property type="entry name" value="RecA-like_BCS1"/>
    <property type="match status" value="1"/>
</dbReference>
<feature type="compositionally biased region" description="Low complexity" evidence="13">
    <location>
        <begin position="8"/>
        <end position="35"/>
    </location>
</feature>
<comment type="similarity">
    <text evidence="2">Belongs to the AAA ATPase family. BCS1 subfamily.</text>
</comment>
<sequence length="586" mass="64649">MFKLPTRPQHAQPSPSPPSHSEAASMPPSPSGSEGIIEGAPARDRGWAAGLLAENPYFSAGFGLMGVGAVLAVARKGMVQAATMARRRMLVSLEISSKDPAYLWFLKWMDAQTSPSALAQATRFNSHQLAVETSQETRGDGGAETSFTLVPGPGTHYLRWRSAWFQIKRERDGKMMDLTSGTPWETVTLVTLSRDRPLFSVMLTEARELAKAAQVGKTVIYTAWGPEWRPFGQPRARRLLDSVVLDQGTKERIVDDVTDFMARGTWYAERGIPYRRGYLLHGPPGSGKSSFITALAGSLDYNICVLNLSERGLTDDKLNHLLANAPERSILLLEDIDAAFAGRDQTAEGGFRGNVTFSGLLNALDGVASSSAQRIMFMTTNHVELLDPALIRPGRVDLLELLDDATSYQAGELYSRFYRDHPDVSSEDLTRAREQVEQLITDGAKISMAALQGHFIRHGPLDALTDWRDLIATSGQRDQEQQRPESNRIANAHIEHEALRSKLGQSARPHRSHRRKCPGRQTLKLMPQYFALRDKIAGAKRGCATNRRKSLSATDCSAVSVCLIARHQGVLRLVGRSHFKEASVRQ</sequence>
<feature type="region of interest" description="Disordered" evidence="13">
    <location>
        <begin position="1"/>
        <end position="39"/>
    </location>
</feature>
<comment type="catalytic activity">
    <reaction evidence="11">
        <text>ATP + H2O = ADP + phosphate + H(+)</text>
        <dbReference type="Rhea" id="RHEA:13065"/>
        <dbReference type="ChEBI" id="CHEBI:15377"/>
        <dbReference type="ChEBI" id="CHEBI:15378"/>
        <dbReference type="ChEBI" id="CHEBI:30616"/>
        <dbReference type="ChEBI" id="CHEBI:43474"/>
        <dbReference type="ChEBI" id="CHEBI:456216"/>
    </reaction>
    <physiologicalReaction direction="left-to-right" evidence="11">
        <dbReference type="Rhea" id="RHEA:13066"/>
    </physiologicalReaction>
</comment>
<evidence type="ECO:0000256" key="11">
    <source>
        <dbReference type="ARBA" id="ARBA00048778"/>
    </source>
</evidence>
<dbReference type="STRING" id="764103.G7DWQ1"/>
<dbReference type="PANTHER" id="PTHR23070">
    <property type="entry name" value="BCS1 AAA-TYPE ATPASE"/>
    <property type="match status" value="1"/>
</dbReference>
<comment type="subcellular location">
    <subcellularLocation>
        <location evidence="1">Mitochondrion inner membrane</location>
        <topology evidence="1">Single-pass membrane protein</topology>
    </subcellularLocation>
</comment>
<keyword evidence="5" id="KW-0999">Mitochondrion inner membrane</keyword>
<dbReference type="GO" id="GO:0034551">
    <property type="term" value="P:mitochondrial respiratory chain complex III assembly"/>
    <property type="evidence" value="ECO:0007669"/>
    <property type="project" value="UniProtKB-ARBA"/>
</dbReference>
<dbReference type="InterPro" id="IPR003960">
    <property type="entry name" value="ATPase_AAA_CS"/>
</dbReference>
<keyword evidence="7 12" id="KW-0067">ATP-binding</keyword>
<keyword evidence="4 12" id="KW-0547">Nucleotide-binding</keyword>
<evidence type="ECO:0000256" key="6">
    <source>
        <dbReference type="ARBA" id="ARBA00022801"/>
    </source>
</evidence>
<evidence type="ECO:0000256" key="13">
    <source>
        <dbReference type="SAM" id="MobiDB-lite"/>
    </source>
</evidence>
<comment type="caution">
    <text evidence="16">The sequence shown here is derived from an EMBL/GenBank/DDBJ whole genome shotgun (WGS) entry which is preliminary data.</text>
</comment>
<evidence type="ECO:0000256" key="3">
    <source>
        <dbReference type="ARBA" id="ARBA00022692"/>
    </source>
</evidence>
<evidence type="ECO:0000256" key="5">
    <source>
        <dbReference type="ARBA" id="ARBA00022792"/>
    </source>
</evidence>
<dbReference type="SMART" id="SM00382">
    <property type="entry name" value="AAA"/>
    <property type="match status" value="1"/>
</dbReference>
<dbReference type="SMART" id="SM01024">
    <property type="entry name" value="BCS1_N"/>
    <property type="match status" value="1"/>
</dbReference>
<evidence type="ECO:0008006" key="18">
    <source>
        <dbReference type="Google" id="ProtNLM"/>
    </source>
</evidence>
<dbReference type="InterPro" id="IPR003959">
    <property type="entry name" value="ATPase_AAA_core"/>
</dbReference>
<keyword evidence="9" id="KW-0496">Mitochondrion</keyword>
<evidence type="ECO:0000313" key="16">
    <source>
        <dbReference type="EMBL" id="GAA94998.1"/>
    </source>
</evidence>
<dbReference type="AlphaFoldDB" id="G7DWQ1"/>
<evidence type="ECO:0000256" key="7">
    <source>
        <dbReference type="ARBA" id="ARBA00022840"/>
    </source>
</evidence>
<evidence type="ECO:0000256" key="10">
    <source>
        <dbReference type="ARBA" id="ARBA00023136"/>
    </source>
</evidence>
<dbReference type="Pfam" id="PF08740">
    <property type="entry name" value="BCS1_N"/>
    <property type="match status" value="1"/>
</dbReference>
<evidence type="ECO:0000256" key="4">
    <source>
        <dbReference type="ARBA" id="ARBA00022741"/>
    </source>
</evidence>
<dbReference type="InterPro" id="IPR003593">
    <property type="entry name" value="AAA+_ATPase"/>
</dbReference>
<keyword evidence="17" id="KW-1185">Reference proteome</keyword>
<dbReference type="GO" id="GO:0005524">
    <property type="term" value="F:ATP binding"/>
    <property type="evidence" value="ECO:0007669"/>
    <property type="project" value="UniProtKB-KW"/>
</dbReference>
<keyword evidence="3" id="KW-0812">Transmembrane</keyword>
<dbReference type="SUPFAM" id="SSF52540">
    <property type="entry name" value="P-loop containing nucleoside triphosphate hydrolases"/>
    <property type="match status" value="1"/>
</dbReference>
<keyword evidence="8" id="KW-1133">Transmembrane helix</keyword>
<proteinExistence type="inferred from homology"/>
<dbReference type="Pfam" id="PF25426">
    <property type="entry name" value="AAA_lid_BCS1"/>
    <property type="match status" value="1"/>
</dbReference>
<dbReference type="PROSITE" id="PS00674">
    <property type="entry name" value="AAA"/>
    <property type="match status" value="1"/>
</dbReference>